<feature type="domain" description="VanZ-like" evidence="2">
    <location>
        <begin position="13"/>
        <end position="160"/>
    </location>
</feature>
<dbReference type="STRING" id="1123380.SAMN02745199_1209"/>
<dbReference type="Pfam" id="PF04892">
    <property type="entry name" value="VanZ"/>
    <property type="match status" value="1"/>
</dbReference>
<evidence type="ECO:0000313" key="4">
    <source>
        <dbReference type="Proteomes" id="UP000242592"/>
    </source>
</evidence>
<dbReference type="InterPro" id="IPR006976">
    <property type="entry name" value="VanZ-like"/>
</dbReference>
<evidence type="ECO:0000259" key="2">
    <source>
        <dbReference type="Pfam" id="PF04892"/>
    </source>
</evidence>
<dbReference type="EMBL" id="FQXN01000004">
    <property type="protein sequence ID" value="SHH46704.1"/>
    <property type="molecule type" value="Genomic_DNA"/>
</dbReference>
<protein>
    <submittedName>
        <fullName evidence="3">VanZ like family protein</fullName>
    </submittedName>
</protein>
<keyword evidence="1" id="KW-0472">Membrane</keyword>
<dbReference type="NCBIfam" id="NF037970">
    <property type="entry name" value="vanZ_1"/>
    <property type="match status" value="1"/>
</dbReference>
<feature type="transmembrane region" description="Helical" evidence="1">
    <location>
        <begin position="147"/>
        <end position="168"/>
    </location>
</feature>
<keyword evidence="4" id="KW-1185">Reference proteome</keyword>
<evidence type="ECO:0000313" key="3">
    <source>
        <dbReference type="EMBL" id="SHH46704.1"/>
    </source>
</evidence>
<dbReference type="OrthoDB" id="291892at2"/>
<dbReference type="Proteomes" id="UP000242592">
    <property type="component" value="Unassembled WGS sequence"/>
</dbReference>
<keyword evidence="1" id="KW-1133">Transmembrane helix</keyword>
<dbReference type="AlphaFoldDB" id="A0A1M5T7L4"/>
<feature type="transmembrane region" description="Helical" evidence="1">
    <location>
        <begin position="86"/>
        <end position="103"/>
    </location>
</feature>
<gene>
    <name evidence="3" type="ORF">SAMN02745199_1209</name>
</gene>
<evidence type="ECO:0000256" key="1">
    <source>
        <dbReference type="SAM" id="Phobius"/>
    </source>
</evidence>
<feature type="transmembrane region" description="Helical" evidence="1">
    <location>
        <begin position="7"/>
        <end position="26"/>
    </location>
</feature>
<organism evidence="3 4">
    <name type="scientific">Thermosipho atlanticus DSM 15807</name>
    <dbReference type="NCBI Taxonomy" id="1123380"/>
    <lineage>
        <taxon>Bacteria</taxon>
        <taxon>Thermotogati</taxon>
        <taxon>Thermotogota</taxon>
        <taxon>Thermotogae</taxon>
        <taxon>Thermotogales</taxon>
        <taxon>Fervidobacteriaceae</taxon>
        <taxon>Thermosipho</taxon>
    </lineage>
</organism>
<name>A0A1M5T7L4_9BACT</name>
<feature type="transmembrane region" description="Helical" evidence="1">
    <location>
        <begin position="110"/>
        <end position="127"/>
    </location>
</feature>
<proteinExistence type="predicted"/>
<reference evidence="4" key="1">
    <citation type="submission" date="2016-11" db="EMBL/GenBank/DDBJ databases">
        <authorList>
            <person name="Varghese N."/>
            <person name="Submissions S."/>
        </authorList>
    </citation>
    <scope>NUCLEOTIDE SEQUENCE [LARGE SCALE GENOMIC DNA]</scope>
    <source>
        <strain evidence="4">DSM 15807</strain>
    </source>
</reference>
<sequence>MNNKVNYKIIVIFLVLILWIFLIFYFSSRSPVKSSQQSSFVTNILRKIDQAIDFSNTALFRKLELYIKKMWFKTQYVPAEMLVRKTAHFGLYFILGFLSFIGFSKITKVYIALLLGITFPNFIAVIDEYSQQYYNRGSSLNDVIIDLSGIIFGVLFAFLLLLLFEKFIKYFHKRYKKKSIEEDG</sequence>
<accession>A0A1M5T7L4</accession>
<dbReference type="RefSeq" id="WP_073073202.1">
    <property type="nucleotide sequence ID" value="NZ_FQXN01000004.1"/>
</dbReference>
<keyword evidence="1" id="KW-0812">Transmembrane</keyword>